<proteinExistence type="predicted"/>
<sequence length="112" mass="12323">MNSKREPLLPDIDNAHNAINSNIIKRMMISPEARDHNDTGGFLAASNGKQQQQQDECITSDIEILGSSGSIEIPQTQYLLNQIAHENNVTAETAHISELIAELGLDEAEIRD</sequence>
<dbReference type="EMBL" id="JAHYIQ010000005">
    <property type="protein sequence ID" value="KAK1131995.1"/>
    <property type="molecule type" value="Genomic_DNA"/>
</dbReference>
<evidence type="ECO:0000256" key="1">
    <source>
        <dbReference type="SAM" id="MobiDB-lite"/>
    </source>
</evidence>
<reference evidence="2" key="1">
    <citation type="submission" date="2021-10" db="EMBL/GenBank/DDBJ databases">
        <title>Melipona bicolor Genome sequencing and assembly.</title>
        <authorList>
            <person name="Araujo N.S."/>
            <person name="Arias M.C."/>
        </authorList>
    </citation>
    <scope>NUCLEOTIDE SEQUENCE</scope>
    <source>
        <strain evidence="2">USP_2M_L1-L4_2017</strain>
        <tissue evidence="2">Whole body</tissue>
    </source>
</reference>
<keyword evidence="3" id="KW-1185">Reference proteome</keyword>
<feature type="region of interest" description="Disordered" evidence="1">
    <location>
        <begin position="34"/>
        <end position="55"/>
    </location>
</feature>
<dbReference type="Proteomes" id="UP001177670">
    <property type="component" value="Unassembled WGS sequence"/>
</dbReference>
<gene>
    <name evidence="2" type="ORF">K0M31_016137</name>
</gene>
<name>A0AA40G6H0_9HYME</name>
<accession>A0AA40G6H0</accession>
<evidence type="ECO:0000313" key="3">
    <source>
        <dbReference type="Proteomes" id="UP001177670"/>
    </source>
</evidence>
<organism evidence="2 3">
    <name type="scientific">Melipona bicolor</name>
    <dbReference type="NCBI Taxonomy" id="60889"/>
    <lineage>
        <taxon>Eukaryota</taxon>
        <taxon>Metazoa</taxon>
        <taxon>Ecdysozoa</taxon>
        <taxon>Arthropoda</taxon>
        <taxon>Hexapoda</taxon>
        <taxon>Insecta</taxon>
        <taxon>Pterygota</taxon>
        <taxon>Neoptera</taxon>
        <taxon>Endopterygota</taxon>
        <taxon>Hymenoptera</taxon>
        <taxon>Apocrita</taxon>
        <taxon>Aculeata</taxon>
        <taxon>Apoidea</taxon>
        <taxon>Anthophila</taxon>
        <taxon>Apidae</taxon>
        <taxon>Melipona</taxon>
    </lineage>
</organism>
<evidence type="ECO:0000313" key="2">
    <source>
        <dbReference type="EMBL" id="KAK1131995.1"/>
    </source>
</evidence>
<protein>
    <submittedName>
        <fullName evidence="2">Uncharacterized protein</fullName>
    </submittedName>
</protein>
<dbReference type="AlphaFoldDB" id="A0AA40G6H0"/>
<comment type="caution">
    <text evidence="2">The sequence shown here is derived from an EMBL/GenBank/DDBJ whole genome shotgun (WGS) entry which is preliminary data.</text>
</comment>